<dbReference type="AlphaFoldDB" id="A0A1R3RY80"/>
<protein>
    <submittedName>
        <fullName evidence="1">Uncharacterized protein</fullName>
    </submittedName>
</protein>
<dbReference type="Proteomes" id="UP000188318">
    <property type="component" value="Unassembled WGS sequence"/>
</dbReference>
<evidence type="ECO:0000313" key="1">
    <source>
        <dbReference type="EMBL" id="OOF99464.1"/>
    </source>
</evidence>
<sequence>MSIIQRHLQEKGPVPCAPFDSNQLFVTDRNRGAGGLNICTTTCSRQWDVTSQKSVSDLRSISN</sequence>
<keyword evidence="2" id="KW-1185">Reference proteome</keyword>
<dbReference type="VEuPathDB" id="FungiDB:ASPCADRAFT_203231"/>
<organism evidence="1 2">
    <name type="scientific">Aspergillus carbonarius (strain ITEM 5010)</name>
    <dbReference type="NCBI Taxonomy" id="602072"/>
    <lineage>
        <taxon>Eukaryota</taxon>
        <taxon>Fungi</taxon>
        <taxon>Dikarya</taxon>
        <taxon>Ascomycota</taxon>
        <taxon>Pezizomycotina</taxon>
        <taxon>Eurotiomycetes</taxon>
        <taxon>Eurotiomycetidae</taxon>
        <taxon>Eurotiales</taxon>
        <taxon>Aspergillaceae</taxon>
        <taxon>Aspergillus</taxon>
        <taxon>Aspergillus subgen. Circumdati</taxon>
    </lineage>
</organism>
<evidence type="ECO:0000313" key="2">
    <source>
        <dbReference type="Proteomes" id="UP000188318"/>
    </source>
</evidence>
<accession>A0A1R3RY80</accession>
<name>A0A1R3RY80_ASPC5</name>
<gene>
    <name evidence="1" type="ORF">ASPCADRAFT_203231</name>
</gene>
<dbReference type="EMBL" id="KV907494">
    <property type="protein sequence ID" value="OOF99464.1"/>
    <property type="molecule type" value="Genomic_DNA"/>
</dbReference>
<feature type="non-terminal residue" evidence="1">
    <location>
        <position position="63"/>
    </location>
</feature>
<proteinExistence type="predicted"/>
<reference evidence="2" key="1">
    <citation type="journal article" date="2017" name="Genome Biol.">
        <title>Comparative genomics reveals high biological diversity and specific adaptations in the industrially and medically important fungal genus Aspergillus.</title>
        <authorList>
            <person name="de Vries R.P."/>
            <person name="Riley R."/>
            <person name="Wiebenga A."/>
            <person name="Aguilar-Osorio G."/>
            <person name="Amillis S."/>
            <person name="Uchima C.A."/>
            <person name="Anderluh G."/>
            <person name="Asadollahi M."/>
            <person name="Askin M."/>
            <person name="Barry K."/>
            <person name="Battaglia E."/>
            <person name="Bayram O."/>
            <person name="Benocci T."/>
            <person name="Braus-Stromeyer S.A."/>
            <person name="Caldana C."/>
            <person name="Canovas D."/>
            <person name="Cerqueira G.C."/>
            <person name="Chen F."/>
            <person name="Chen W."/>
            <person name="Choi C."/>
            <person name="Clum A."/>
            <person name="Dos Santos R.A."/>
            <person name="Damasio A.R."/>
            <person name="Diallinas G."/>
            <person name="Emri T."/>
            <person name="Fekete E."/>
            <person name="Flipphi M."/>
            <person name="Freyberg S."/>
            <person name="Gallo A."/>
            <person name="Gournas C."/>
            <person name="Habgood R."/>
            <person name="Hainaut M."/>
            <person name="Harispe M.L."/>
            <person name="Henrissat B."/>
            <person name="Hilden K.S."/>
            <person name="Hope R."/>
            <person name="Hossain A."/>
            <person name="Karabika E."/>
            <person name="Karaffa L."/>
            <person name="Karanyi Z."/>
            <person name="Krasevec N."/>
            <person name="Kuo A."/>
            <person name="Kusch H."/>
            <person name="LaButti K."/>
            <person name="Lagendijk E.L."/>
            <person name="Lapidus A."/>
            <person name="Levasseur A."/>
            <person name="Lindquist E."/>
            <person name="Lipzen A."/>
            <person name="Logrieco A.F."/>
            <person name="MacCabe A."/>
            <person name="Maekelae M.R."/>
            <person name="Malavazi I."/>
            <person name="Melin P."/>
            <person name="Meyer V."/>
            <person name="Mielnichuk N."/>
            <person name="Miskei M."/>
            <person name="Molnar A.P."/>
            <person name="Mule G."/>
            <person name="Ngan C.Y."/>
            <person name="Orejas M."/>
            <person name="Orosz E."/>
            <person name="Ouedraogo J.P."/>
            <person name="Overkamp K.M."/>
            <person name="Park H.-S."/>
            <person name="Perrone G."/>
            <person name="Piumi F."/>
            <person name="Punt P.J."/>
            <person name="Ram A.F."/>
            <person name="Ramon A."/>
            <person name="Rauscher S."/>
            <person name="Record E."/>
            <person name="Riano-Pachon D.M."/>
            <person name="Robert V."/>
            <person name="Roehrig J."/>
            <person name="Ruller R."/>
            <person name="Salamov A."/>
            <person name="Salih N.S."/>
            <person name="Samson R.A."/>
            <person name="Sandor E."/>
            <person name="Sanguinetti M."/>
            <person name="Schuetze T."/>
            <person name="Sepcic K."/>
            <person name="Shelest E."/>
            <person name="Sherlock G."/>
            <person name="Sophianopoulou V."/>
            <person name="Squina F.M."/>
            <person name="Sun H."/>
            <person name="Susca A."/>
            <person name="Todd R.B."/>
            <person name="Tsang A."/>
            <person name="Unkles S.E."/>
            <person name="van de Wiele N."/>
            <person name="van Rossen-Uffink D."/>
            <person name="Oliveira J.V."/>
            <person name="Vesth T.C."/>
            <person name="Visser J."/>
            <person name="Yu J.-H."/>
            <person name="Zhou M."/>
            <person name="Andersen M.R."/>
            <person name="Archer D.B."/>
            <person name="Baker S.E."/>
            <person name="Benoit I."/>
            <person name="Brakhage A.A."/>
            <person name="Braus G.H."/>
            <person name="Fischer R."/>
            <person name="Frisvad J.C."/>
            <person name="Goldman G.H."/>
            <person name="Houbraken J."/>
            <person name="Oakley B."/>
            <person name="Pocsi I."/>
            <person name="Scazzocchio C."/>
            <person name="Seiboth B."/>
            <person name="vanKuyk P.A."/>
            <person name="Wortman J."/>
            <person name="Dyer P.S."/>
            <person name="Grigoriev I.V."/>
        </authorList>
    </citation>
    <scope>NUCLEOTIDE SEQUENCE [LARGE SCALE GENOMIC DNA]</scope>
    <source>
        <strain evidence="2">ITEM 5010</strain>
    </source>
</reference>